<accession>A0A7X0YZ25</accession>
<evidence type="ECO:0000313" key="1">
    <source>
        <dbReference type="EMBL" id="MBC1564160.1"/>
    </source>
</evidence>
<comment type="caution">
    <text evidence="2">The sequence shown here is derived from an EMBL/GenBank/DDBJ whole genome shotgun (WGS) entry which is preliminary data.</text>
</comment>
<evidence type="ECO:0000313" key="2">
    <source>
        <dbReference type="EMBL" id="MBC2166211.1"/>
    </source>
</evidence>
<dbReference type="Proteomes" id="UP000519573">
    <property type="component" value="Unassembled WGS sequence"/>
</dbReference>
<dbReference type="EMBL" id="JAARRU010000001">
    <property type="protein sequence ID" value="MBC1564160.1"/>
    <property type="molecule type" value="Genomic_DNA"/>
</dbReference>
<dbReference type="Proteomes" id="UP000586951">
    <property type="component" value="Unassembled WGS sequence"/>
</dbReference>
<organism evidence="2 3">
    <name type="scientific">Listeria booriae</name>
    <dbReference type="NCBI Taxonomy" id="1552123"/>
    <lineage>
        <taxon>Bacteria</taxon>
        <taxon>Bacillati</taxon>
        <taxon>Bacillota</taxon>
        <taxon>Bacilli</taxon>
        <taxon>Bacillales</taxon>
        <taxon>Listeriaceae</taxon>
        <taxon>Listeria</taxon>
    </lineage>
</organism>
<evidence type="ECO:0000313" key="3">
    <source>
        <dbReference type="Proteomes" id="UP000519573"/>
    </source>
</evidence>
<name>A0A7X0YZ25_9LIST</name>
<gene>
    <name evidence="1" type="ORF">HB907_02015</name>
    <name evidence="2" type="ORF">HCB26_06485</name>
</gene>
<protein>
    <submittedName>
        <fullName evidence="2">Uncharacterized protein</fullName>
    </submittedName>
</protein>
<reference evidence="3 4" key="1">
    <citation type="submission" date="2020-03" db="EMBL/GenBank/DDBJ databases">
        <title>Soil Listeria distribution.</title>
        <authorList>
            <person name="Liao J."/>
            <person name="Wiedmann M."/>
        </authorList>
    </citation>
    <scope>NUCLEOTIDE SEQUENCE [LARGE SCALE GENOMIC DNA]</scope>
    <source>
        <strain evidence="2 3">FSL L7-0245</strain>
        <strain evidence="1 4">FSL L7-1427</strain>
    </source>
</reference>
<dbReference type="RefSeq" id="WP_185416291.1">
    <property type="nucleotide sequence ID" value="NZ_JAARRU010000001.1"/>
</dbReference>
<evidence type="ECO:0000313" key="4">
    <source>
        <dbReference type="Proteomes" id="UP000586951"/>
    </source>
</evidence>
<proteinExistence type="predicted"/>
<sequence length="127" mass="14280">MITDADKAFMQQARNDMRAGRMFPVFLMPQAVMATDPDTGEQQFENGALIEVQAHVTEAPTASALSGLDISDGLLVYTADVKVDINIEDWLDVDYFQYDSETYRVIRKPKKGMSVRNRVEVFGELVN</sequence>
<dbReference type="EMBL" id="JAARYH010000002">
    <property type="protein sequence ID" value="MBC2166211.1"/>
    <property type="molecule type" value="Genomic_DNA"/>
</dbReference>
<dbReference type="AlphaFoldDB" id="A0A7X0YZ25"/>